<feature type="region of interest" description="Disordered" evidence="1">
    <location>
        <begin position="40"/>
        <end position="65"/>
    </location>
</feature>
<name>Q6IGJ0_DROME</name>
<feature type="region of interest" description="Disordered" evidence="1">
    <location>
        <begin position="1"/>
        <end position="25"/>
    </location>
</feature>
<protein>
    <submittedName>
        <fullName evidence="2">HDC06205</fullName>
    </submittedName>
</protein>
<reference evidence="2" key="1">
    <citation type="journal article" date="2003" name="Genome Biol.">
        <title>An integrated gene annotation and transcriptional profiling approach towards the full gene content of the Drosophila genome.</title>
        <authorList>
            <person name="Hild M."/>
            <person name="Beckmann B."/>
            <person name="Haas S.A."/>
            <person name="Koch B."/>
            <person name="Solovyev V."/>
            <person name="Busold C."/>
            <person name="Fellenberg K."/>
            <person name="Boutros M."/>
            <person name="Vingron M."/>
            <person name="Sauer F."/>
            <person name="Hoheisel J.D."/>
            <person name="Paro R."/>
        </authorList>
    </citation>
    <scope>NUCLEOTIDE SEQUENCE</scope>
</reference>
<proteinExistence type="predicted"/>
<organism evidence="2">
    <name type="scientific">Drosophila melanogaster</name>
    <name type="common">Fruit fly</name>
    <dbReference type="NCBI Taxonomy" id="7227"/>
    <lineage>
        <taxon>Eukaryota</taxon>
        <taxon>Metazoa</taxon>
        <taxon>Ecdysozoa</taxon>
        <taxon>Arthropoda</taxon>
        <taxon>Hexapoda</taxon>
        <taxon>Insecta</taxon>
        <taxon>Pterygota</taxon>
        <taxon>Neoptera</taxon>
        <taxon>Endopterygota</taxon>
        <taxon>Diptera</taxon>
        <taxon>Brachycera</taxon>
        <taxon>Muscomorpha</taxon>
        <taxon>Ephydroidea</taxon>
        <taxon>Drosophilidae</taxon>
        <taxon>Drosophila</taxon>
        <taxon>Sophophora</taxon>
    </lineage>
</organism>
<sequence>MLTHKATGAELRGMQCLPHPRSLPSSDLSARQAFAIFMQPGGGASRHSSNPSSTEGFWRQTAVKR</sequence>
<feature type="compositionally biased region" description="Polar residues" evidence="1">
    <location>
        <begin position="46"/>
        <end position="55"/>
    </location>
</feature>
<dbReference type="AlphaFoldDB" id="Q6IGJ0"/>
<dbReference type="EMBL" id="BK003776">
    <property type="protein sequence ID" value="DAA02474.1"/>
    <property type="molecule type" value="Genomic_DNA"/>
</dbReference>
<evidence type="ECO:0000256" key="1">
    <source>
        <dbReference type="SAM" id="MobiDB-lite"/>
    </source>
</evidence>
<evidence type="ECO:0000313" key="2">
    <source>
        <dbReference type="EMBL" id="DAA02474.1"/>
    </source>
</evidence>
<accession>Q6IGJ0</accession>
<gene>
    <name evidence="2" type="ORF">HDC06205</name>
</gene>